<keyword evidence="2" id="KW-0238">DNA-binding</keyword>
<reference evidence="6" key="2">
    <citation type="submission" date="2016-04" db="EMBL/GenBank/DDBJ databases">
        <title>Complete Genome and Plasmid Sequences for Rhodococcus fascians D188 and Draft Sequences for Rhodococcus spp. Isolates PBTS 1 and PBTS 2.</title>
        <authorList>
            <person name="Stamer R."/>
            <person name="Vereecke D."/>
            <person name="Zhang Y."/>
            <person name="Schilkey F."/>
            <person name="Devitt N."/>
            <person name="Randall J."/>
        </authorList>
    </citation>
    <scope>NUCLEOTIDE SEQUENCE [LARGE SCALE GENOMIC DNA]</scope>
    <source>
        <strain evidence="6">PBTS2</strain>
    </source>
</reference>
<dbReference type="SUPFAM" id="SSF46785">
    <property type="entry name" value="Winged helix' DNA-binding domain"/>
    <property type="match status" value="1"/>
</dbReference>
<dbReference type="Proteomes" id="UP000076038">
    <property type="component" value="Chromosome"/>
</dbReference>
<name>A0A143QH77_RHOFA</name>
<evidence type="ECO:0000256" key="3">
    <source>
        <dbReference type="ARBA" id="ARBA00023163"/>
    </source>
</evidence>
<evidence type="ECO:0000259" key="4">
    <source>
        <dbReference type="PROSITE" id="PS50995"/>
    </source>
</evidence>
<gene>
    <name evidence="5" type="ORF">A3Q41_00868</name>
</gene>
<keyword evidence="1" id="KW-0805">Transcription regulation</keyword>
<dbReference type="PATRIC" id="fig|1653479.3.peg.887"/>
<dbReference type="OrthoDB" id="5148120at2"/>
<dbReference type="InterPro" id="IPR039422">
    <property type="entry name" value="MarR/SlyA-like"/>
</dbReference>
<dbReference type="GO" id="GO:0003677">
    <property type="term" value="F:DNA binding"/>
    <property type="evidence" value="ECO:0007669"/>
    <property type="project" value="UniProtKB-KW"/>
</dbReference>
<sequence>MVEYAEELGTQLVRLQRIRERNIAQISSSGGVDGAAYVCLFRLLRDGPMRSSELAAMVNSDPSTVSRQVGQLVERGHVARVPDERDGRAFVLAVTPSGEEAAAAIQQRRTENLGRVIEGWAEEDRATLVGLLDRFLTDYETIRPDLPTQRPGNV</sequence>
<dbReference type="KEGG" id="rhs:A3Q41_00868"/>
<evidence type="ECO:0000313" key="5">
    <source>
        <dbReference type="EMBL" id="AMY22186.1"/>
    </source>
</evidence>
<dbReference type="PROSITE" id="PS50995">
    <property type="entry name" value="HTH_MARR_2"/>
    <property type="match status" value="1"/>
</dbReference>
<accession>A0A143QH77</accession>
<reference evidence="5 6" key="1">
    <citation type="journal article" date="2016" name="Genome Announc.">
        <title>Complete Genome and Plasmid Sequences for Rhodococcus fascians D188 and Draft Sequences for Rhodococcus Isolates PBTS 1 and PBTS 2.</title>
        <authorList>
            <person name="Stamler R.A."/>
            <person name="Vereecke D."/>
            <person name="Zhang Y."/>
            <person name="Schilkey F."/>
            <person name="Devitt N."/>
            <person name="Randall J.J."/>
        </authorList>
    </citation>
    <scope>NUCLEOTIDE SEQUENCE [LARGE SCALE GENOMIC DNA]</scope>
    <source>
        <strain evidence="5 6">PBTS2</strain>
    </source>
</reference>
<dbReference type="InterPro" id="IPR023187">
    <property type="entry name" value="Tscrpt_reg_MarR-type_CS"/>
</dbReference>
<dbReference type="InterPro" id="IPR036388">
    <property type="entry name" value="WH-like_DNA-bd_sf"/>
</dbReference>
<dbReference type="InterPro" id="IPR000835">
    <property type="entry name" value="HTH_MarR-typ"/>
</dbReference>
<dbReference type="PRINTS" id="PR00598">
    <property type="entry name" value="HTHMARR"/>
</dbReference>
<dbReference type="CDD" id="cd00090">
    <property type="entry name" value="HTH_ARSR"/>
    <property type="match status" value="1"/>
</dbReference>
<organism evidence="5 6">
    <name type="scientific">Rhodococcoides fascians</name>
    <name type="common">Rhodococcus fascians</name>
    <dbReference type="NCBI Taxonomy" id="1828"/>
    <lineage>
        <taxon>Bacteria</taxon>
        <taxon>Bacillati</taxon>
        <taxon>Actinomycetota</taxon>
        <taxon>Actinomycetes</taxon>
        <taxon>Mycobacteriales</taxon>
        <taxon>Nocardiaceae</taxon>
        <taxon>Rhodococcoides</taxon>
    </lineage>
</organism>
<dbReference type="SMART" id="SM00347">
    <property type="entry name" value="HTH_MARR"/>
    <property type="match status" value="1"/>
</dbReference>
<feature type="domain" description="HTH marR-type" evidence="4">
    <location>
        <begin position="5"/>
        <end position="137"/>
    </location>
</feature>
<evidence type="ECO:0000256" key="1">
    <source>
        <dbReference type="ARBA" id="ARBA00023015"/>
    </source>
</evidence>
<keyword evidence="6" id="KW-1185">Reference proteome</keyword>
<evidence type="ECO:0000313" key="6">
    <source>
        <dbReference type="Proteomes" id="UP000076038"/>
    </source>
</evidence>
<dbReference type="PANTHER" id="PTHR33164:SF57">
    <property type="entry name" value="MARR-FAMILY TRANSCRIPTIONAL REGULATOR"/>
    <property type="match status" value="1"/>
</dbReference>
<dbReference type="RefSeq" id="WP_032369382.1">
    <property type="nucleotide sequence ID" value="NZ_CAKKLU010000001.1"/>
</dbReference>
<dbReference type="InterPro" id="IPR036390">
    <property type="entry name" value="WH_DNA-bd_sf"/>
</dbReference>
<dbReference type="GO" id="GO:0006950">
    <property type="term" value="P:response to stress"/>
    <property type="evidence" value="ECO:0007669"/>
    <property type="project" value="TreeGrafter"/>
</dbReference>
<proteinExistence type="predicted"/>
<keyword evidence="3" id="KW-0804">Transcription</keyword>
<evidence type="ECO:0000256" key="2">
    <source>
        <dbReference type="ARBA" id="ARBA00023125"/>
    </source>
</evidence>
<protein>
    <recommendedName>
        <fullName evidence="4">HTH marR-type domain-containing protein</fullName>
    </recommendedName>
</protein>
<dbReference type="AlphaFoldDB" id="A0A143QH77"/>
<dbReference type="EMBL" id="CP015220">
    <property type="protein sequence ID" value="AMY22186.1"/>
    <property type="molecule type" value="Genomic_DNA"/>
</dbReference>
<dbReference type="PANTHER" id="PTHR33164">
    <property type="entry name" value="TRANSCRIPTIONAL REGULATOR, MARR FAMILY"/>
    <property type="match status" value="1"/>
</dbReference>
<dbReference type="GO" id="GO:0003700">
    <property type="term" value="F:DNA-binding transcription factor activity"/>
    <property type="evidence" value="ECO:0007669"/>
    <property type="project" value="InterPro"/>
</dbReference>
<dbReference type="PROSITE" id="PS01117">
    <property type="entry name" value="HTH_MARR_1"/>
    <property type="match status" value="1"/>
</dbReference>
<dbReference type="InterPro" id="IPR011991">
    <property type="entry name" value="ArsR-like_HTH"/>
</dbReference>
<dbReference type="Pfam" id="PF01047">
    <property type="entry name" value="MarR"/>
    <property type="match status" value="1"/>
</dbReference>
<dbReference type="Gene3D" id="1.10.10.10">
    <property type="entry name" value="Winged helix-like DNA-binding domain superfamily/Winged helix DNA-binding domain"/>
    <property type="match status" value="1"/>
</dbReference>
<accession>A0A260U1Y4</accession>